<feature type="domain" description="DHHA1" evidence="2">
    <location>
        <begin position="244"/>
        <end position="315"/>
    </location>
</feature>
<reference evidence="3 4" key="1">
    <citation type="submission" date="2016-08" db="EMBL/GenBank/DDBJ databases">
        <title>Complete genome sequence of Spiroplasma helicoides TABS-2 (DSM 22551).</title>
        <authorList>
            <person name="Shen W.-Y."/>
            <person name="Lo W.-S."/>
            <person name="Lai Y.-C."/>
            <person name="Kuo C.-H."/>
        </authorList>
    </citation>
    <scope>NUCLEOTIDE SEQUENCE [LARGE SCALE GENOMIC DNA]</scope>
    <source>
        <strain evidence="3 4">TABS-2</strain>
    </source>
</reference>
<protein>
    <submittedName>
        <fullName evidence="3">DHH family protein</fullName>
    </submittedName>
</protein>
<dbReference type="RefSeq" id="WP_069117471.1">
    <property type="nucleotide sequence ID" value="NZ_CP017015.1"/>
</dbReference>
<evidence type="ECO:0000259" key="1">
    <source>
        <dbReference type="Pfam" id="PF01368"/>
    </source>
</evidence>
<dbReference type="STRING" id="216938.SHELI_v1c11040"/>
<dbReference type="AlphaFoldDB" id="A0A1B3SM94"/>
<dbReference type="EMBL" id="CP017015">
    <property type="protein sequence ID" value="AOG61051.1"/>
    <property type="molecule type" value="Genomic_DNA"/>
</dbReference>
<dbReference type="GO" id="GO:0003676">
    <property type="term" value="F:nucleic acid binding"/>
    <property type="evidence" value="ECO:0007669"/>
    <property type="project" value="InterPro"/>
</dbReference>
<dbReference type="PANTHER" id="PTHR47618:SF1">
    <property type="entry name" value="BIFUNCTIONAL OLIGORIBONUCLEASE AND PAP PHOSPHATASE NRNA"/>
    <property type="match status" value="1"/>
</dbReference>
<dbReference type="KEGG" id="shj:SHELI_v1c11040"/>
<sequence>MISTEQSNLLIQKINEYENIIIAKHVQPDWDAQGSAIGLKDIIENNFKNKNVYIVGSIINKKNESFEDESKLTDEIIKNSILITVDTGNFARVDFEYKELVKEIFKLDHHPDAEEYSQNKVVDDSAIACTQVITSWAMMNNFKLSLHGATHLYYGLITDSGRFLFEKTNAETFNVAKYLVECGVDIIKVYEDIYIRDFKVAKWLSYAFSKAVLVDNYPIAYILIDEEDYKNFDLLEWQYKLAQSTMANIKEINIWFIAYESKDDNLIKVSIRSRSYSINEVAALHNGGGHRLAAGAKLNNWSEIENIVKDLKKLVDNQL</sequence>
<keyword evidence="4" id="KW-1185">Reference proteome</keyword>
<dbReference type="SUPFAM" id="SSF64182">
    <property type="entry name" value="DHH phosphoesterases"/>
    <property type="match status" value="1"/>
</dbReference>
<organism evidence="3 4">
    <name type="scientific">Spiroplasma helicoides</name>
    <dbReference type="NCBI Taxonomy" id="216938"/>
    <lineage>
        <taxon>Bacteria</taxon>
        <taxon>Bacillati</taxon>
        <taxon>Mycoplasmatota</taxon>
        <taxon>Mollicutes</taxon>
        <taxon>Entomoplasmatales</taxon>
        <taxon>Spiroplasmataceae</taxon>
        <taxon>Spiroplasma</taxon>
    </lineage>
</organism>
<dbReference type="Gene3D" id="3.90.1640.10">
    <property type="entry name" value="inorganic pyrophosphatase (n-terminal core)"/>
    <property type="match status" value="1"/>
</dbReference>
<accession>A0A1B3SM94</accession>
<dbReference type="Gene3D" id="3.10.310.30">
    <property type="match status" value="1"/>
</dbReference>
<dbReference type="OrthoDB" id="9803668at2"/>
<dbReference type="Pfam" id="PF01368">
    <property type="entry name" value="DHH"/>
    <property type="match status" value="1"/>
</dbReference>
<dbReference type="PANTHER" id="PTHR47618">
    <property type="entry name" value="BIFUNCTIONAL OLIGORIBONUCLEASE AND PAP PHOSPHATASE NRNA"/>
    <property type="match status" value="1"/>
</dbReference>
<dbReference type="Pfam" id="PF02272">
    <property type="entry name" value="DHHA1"/>
    <property type="match status" value="1"/>
</dbReference>
<dbReference type="InterPro" id="IPR003156">
    <property type="entry name" value="DHHA1_dom"/>
</dbReference>
<dbReference type="PATRIC" id="fig|216938.3.peg.1123"/>
<evidence type="ECO:0000313" key="3">
    <source>
        <dbReference type="EMBL" id="AOG61051.1"/>
    </source>
</evidence>
<dbReference type="Proteomes" id="UP000094378">
    <property type="component" value="Chromosome"/>
</dbReference>
<dbReference type="InterPro" id="IPR001667">
    <property type="entry name" value="DDH_dom"/>
</dbReference>
<evidence type="ECO:0000313" key="4">
    <source>
        <dbReference type="Proteomes" id="UP000094378"/>
    </source>
</evidence>
<dbReference type="InterPro" id="IPR038763">
    <property type="entry name" value="DHH_sf"/>
</dbReference>
<feature type="domain" description="DDH" evidence="1">
    <location>
        <begin position="19"/>
        <end position="138"/>
    </location>
</feature>
<name>A0A1B3SM94_9MOLU</name>
<proteinExistence type="predicted"/>
<dbReference type="InterPro" id="IPR051319">
    <property type="entry name" value="Oligoribo/pAp-PDE_c-di-AMP_PDE"/>
</dbReference>
<evidence type="ECO:0000259" key="2">
    <source>
        <dbReference type="Pfam" id="PF02272"/>
    </source>
</evidence>
<gene>
    <name evidence="3" type="ORF">SHELI_v1c11040</name>
</gene>